<name>A0A6B2G0Q3_MYXSQ</name>
<dbReference type="InterPro" id="IPR041616">
    <property type="entry name" value="PheRS_beta_core"/>
</dbReference>
<dbReference type="GO" id="GO:0004826">
    <property type="term" value="F:phenylalanine-tRNA ligase activity"/>
    <property type="evidence" value="ECO:0007669"/>
    <property type="project" value="InterPro"/>
</dbReference>
<dbReference type="GO" id="GO:0009328">
    <property type="term" value="C:phenylalanine-tRNA ligase complex"/>
    <property type="evidence" value="ECO:0007669"/>
    <property type="project" value="TreeGrafter"/>
</dbReference>
<dbReference type="Gene3D" id="3.30.930.10">
    <property type="entry name" value="Bira Bifunctional Protein, Domain 2"/>
    <property type="match status" value="1"/>
</dbReference>
<dbReference type="PANTHER" id="PTHR10947:SF0">
    <property type="entry name" value="PHENYLALANINE--TRNA LIGASE BETA SUBUNIT"/>
    <property type="match status" value="1"/>
</dbReference>
<dbReference type="SUPFAM" id="SSF55681">
    <property type="entry name" value="Class II aaRS and biotin synthetases"/>
    <property type="match status" value="1"/>
</dbReference>
<dbReference type="PANTHER" id="PTHR10947">
    <property type="entry name" value="PHENYLALANYL-TRNA SYNTHETASE BETA CHAIN AND LEUCINE-RICH REPEAT-CONTAINING PROTEIN 47"/>
    <property type="match status" value="1"/>
</dbReference>
<feature type="domain" description="Phenylalanyl tRNA synthetase beta chain core" evidence="1">
    <location>
        <begin position="18"/>
        <end position="168"/>
    </location>
</feature>
<organism evidence="2">
    <name type="scientific">Myxobolus squamalis</name>
    <name type="common">Myxosporean</name>
    <dbReference type="NCBI Taxonomy" id="59785"/>
    <lineage>
        <taxon>Eukaryota</taxon>
        <taxon>Metazoa</taxon>
        <taxon>Cnidaria</taxon>
        <taxon>Myxozoa</taxon>
        <taxon>Myxosporea</taxon>
        <taxon>Bivalvulida</taxon>
        <taxon>Platysporina</taxon>
        <taxon>Myxobolidae</taxon>
        <taxon>Myxobolus</taxon>
    </lineage>
</organism>
<dbReference type="GO" id="GO:0006432">
    <property type="term" value="P:phenylalanyl-tRNA aminoacylation"/>
    <property type="evidence" value="ECO:0007669"/>
    <property type="project" value="InterPro"/>
</dbReference>
<dbReference type="InterPro" id="IPR045864">
    <property type="entry name" value="aa-tRNA-synth_II/BPL/LPL"/>
</dbReference>
<proteinExistence type="predicted"/>
<reference evidence="2" key="1">
    <citation type="submission" date="2018-11" db="EMBL/GenBank/DDBJ databases">
        <title>Myxobolus squamalis genome and transcriptome.</title>
        <authorList>
            <person name="Yahalomi D."/>
            <person name="Atkinson S.D."/>
            <person name="Neuhof M."/>
            <person name="Chang E.S."/>
            <person name="Philippe H."/>
            <person name="Cartwright P."/>
            <person name="Bartholomew J.L."/>
            <person name="Huchon D."/>
        </authorList>
    </citation>
    <scope>NUCLEOTIDE SEQUENCE</scope>
    <source>
        <strain evidence="2">71B08</strain>
        <tissue evidence="2">Whole</tissue>
    </source>
</reference>
<protein>
    <submittedName>
        <fullName evidence="2">Phenylalanine--tRNA ligase beta subunit (Trinotate prediction)</fullName>
    </submittedName>
</protein>
<keyword evidence="2" id="KW-0436">Ligase</keyword>
<dbReference type="Pfam" id="PF17759">
    <property type="entry name" value="tRNA_synthFbeta"/>
    <property type="match status" value="1"/>
</dbReference>
<evidence type="ECO:0000259" key="1">
    <source>
        <dbReference type="Pfam" id="PF17759"/>
    </source>
</evidence>
<dbReference type="AlphaFoldDB" id="A0A6B2G0Q3"/>
<accession>A0A6B2G0Q3</accession>
<dbReference type="InterPro" id="IPR045060">
    <property type="entry name" value="Phe-tRNA-ligase_IIc_bsu"/>
</dbReference>
<evidence type="ECO:0000313" key="2">
    <source>
        <dbReference type="EMBL" id="NDJ97554.1"/>
    </source>
</evidence>
<sequence length="178" mass="19880">MTTRLNLNDSSIESSLLPVKIDSPYEHNCVRNSLIPGILKTISSNRKLALPIKLFEVSDIVIRDSSKANKAVNQRNLCAIYCAASSGFEFIHGVLDRIMSSLEINASFVSSNSISYALIEKDFPMYFPLRSCEIVVNKTVIGHMGILHPTVSKNFEIHQAVCSALEINVEKLLKFYEE</sequence>
<dbReference type="EMBL" id="GHBR01003082">
    <property type="protein sequence ID" value="NDJ97554.1"/>
    <property type="molecule type" value="Transcribed_RNA"/>
</dbReference>